<keyword evidence="3" id="KW-1185">Reference proteome</keyword>
<sequence>MDPYNISLPASMTDSSDDSPEGFCQSTSPTPPSQTTSSIHHSSSPKVAGPPITQPISSPKVGGPSIVPPIPSGTIHQTQSPSLRVAYPPIPSNMSLPEKSSSPKVSGPPNRPAIPKTLNLVQIKPLVT</sequence>
<protein>
    <submittedName>
        <fullName evidence="2">Uncharacterized protein</fullName>
    </submittedName>
</protein>
<accession>A0A9Q3BZ42</accession>
<proteinExistence type="predicted"/>
<comment type="caution">
    <text evidence="2">The sequence shown here is derived from an EMBL/GenBank/DDBJ whole genome shotgun (WGS) entry which is preliminary data.</text>
</comment>
<evidence type="ECO:0000313" key="3">
    <source>
        <dbReference type="Proteomes" id="UP000765509"/>
    </source>
</evidence>
<dbReference type="AlphaFoldDB" id="A0A9Q3BZ42"/>
<dbReference type="EMBL" id="AVOT02003415">
    <property type="protein sequence ID" value="MBW0473462.1"/>
    <property type="molecule type" value="Genomic_DNA"/>
</dbReference>
<reference evidence="2" key="1">
    <citation type="submission" date="2021-03" db="EMBL/GenBank/DDBJ databases">
        <title>Draft genome sequence of rust myrtle Austropuccinia psidii MF-1, a brazilian biotype.</title>
        <authorList>
            <person name="Quecine M.C."/>
            <person name="Pachon D.M.R."/>
            <person name="Bonatelli M.L."/>
            <person name="Correr F.H."/>
            <person name="Franceschini L.M."/>
            <person name="Leite T.F."/>
            <person name="Margarido G.R.A."/>
            <person name="Almeida C.A."/>
            <person name="Ferrarezi J.A."/>
            <person name="Labate C.A."/>
        </authorList>
    </citation>
    <scope>NUCLEOTIDE SEQUENCE</scope>
    <source>
        <strain evidence="2">MF-1</strain>
    </source>
</reference>
<feature type="compositionally biased region" description="Polar residues" evidence="1">
    <location>
        <begin position="92"/>
        <end position="104"/>
    </location>
</feature>
<organism evidence="2 3">
    <name type="scientific">Austropuccinia psidii MF-1</name>
    <dbReference type="NCBI Taxonomy" id="1389203"/>
    <lineage>
        <taxon>Eukaryota</taxon>
        <taxon>Fungi</taxon>
        <taxon>Dikarya</taxon>
        <taxon>Basidiomycota</taxon>
        <taxon>Pucciniomycotina</taxon>
        <taxon>Pucciniomycetes</taxon>
        <taxon>Pucciniales</taxon>
        <taxon>Sphaerophragmiaceae</taxon>
        <taxon>Austropuccinia</taxon>
    </lineage>
</organism>
<gene>
    <name evidence="2" type="ORF">O181_013177</name>
</gene>
<feature type="compositionally biased region" description="Low complexity" evidence="1">
    <location>
        <begin position="25"/>
        <end position="45"/>
    </location>
</feature>
<evidence type="ECO:0000313" key="2">
    <source>
        <dbReference type="EMBL" id="MBW0473462.1"/>
    </source>
</evidence>
<evidence type="ECO:0000256" key="1">
    <source>
        <dbReference type="SAM" id="MobiDB-lite"/>
    </source>
</evidence>
<feature type="region of interest" description="Disordered" evidence="1">
    <location>
        <begin position="1"/>
        <end position="128"/>
    </location>
</feature>
<name>A0A9Q3BZ42_9BASI</name>
<dbReference type="Proteomes" id="UP000765509">
    <property type="component" value="Unassembled WGS sequence"/>
</dbReference>